<keyword evidence="3" id="KW-1185">Reference proteome</keyword>
<dbReference type="Proteomes" id="UP000642673">
    <property type="component" value="Unassembled WGS sequence"/>
</dbReference>
<proteinExistence type="predicted"/>
<dbReference type="RefSeq" id="WP_190187522.1">
    <property type="nucleotide sequence ID" value="NZ_BMVP01000021.1"/>
</dbReference>
<dbReference type="Pfam" id="PF03756">
    <property type="entry name" value="AfsA"/>
    <property type="match status" value="2"/>
</dbReference>
<evidence type="ECO:0000313" key="2">
    <source>
        <dbReference type="EMBL" id="GHB82300.1"/>
    </source>
</evidence>
<sequence>MTLLTFQTDAQVQPLSGSGAQWARCNDLPELTSTVPREYVHRSSVAEVFLTGYRRIGDDLFLLNGQWPRAHTFFTTADGTSHDPVQAGETIRQAGLLLCHAEYGVPLGHNALLWNLGFKADPEQLFIGTRPTDLELIASCRDFAWKGNRFSGFLEVSIRRDGRVAATGTAFFSFVPPAVYRRLRGECTSSATAPVVRATPVPAVQAGRLLPIDVVLAPSGEPDRWLLSPHLSHPILFEHANDHHPAMVLVEAARQAAYSTLAADAFTVTGIESSFLNYAELDAPCWIEAEVAPSSDPSVRTVQVVGRQGDVKVFEALVTGTVSAAAAGPETLPPAPAAAFATGVTVAPAPVATAAVPVLAAL</sequence>
<dbReference type="InterPro" id="IPR005509">
    <property type="entry name" value="AfsA_hotdog_dom"/>
</dbReference>
<feature type="domain" description="A-factor biosynthesis hotdog" evidence="1">
    <location>
        <begin position="39"/>
        <end position="170"/>
    </location>
</feature>
<evidence type="ECO:0000313" key="3">
    <source>
        <dbReference type="Proteomes" id="UP000642673"/>
    </source>
</evidence>
<dbReference type="InterPro" id="IPR047757">
    <property type="entry name" value="AfsA-like"/>
</dbReference>
<evidence type="ECO:0000259" key="1">
    <source>
        <dbReference type="Pfam" id="PF03756"/>
    </source>
</evidence>
<comment type="caution">
    <text evidence="2">The sequence shown here is derived from an EMBL/GenBank/DDBJ whole genome shotgun (WGS) entry which is preliminary data.</text>
</comment>
<dbReference type="NCBIfam" id="NF041195">
    <property type="entry name" value="ScbA_BarX_GamBu"/>
    <property type="match status" value="1"/>
</dbReference>
<dbReference type="EMBL" id="BMVP01000021">
    <property type="protein sequence ID" value="GHB82300.1"/>
    <property type="molecule type" value="Genomic_DNA"/>
</dbReference>
<organism evidence="2 3">
    <name type="scientific">Streptomyces cirratus</name>
    <dbReference type="NCBI Taxonomy" id="68187"/>
    <lineage>
        <taxon>Bacteria</taxon>
        <taxon>Bacillati</taxon>
        <taxon>Actinomycetota</taxon>
        <taxon>Actinomycetes</taxon>
        <taxon>Kitasatosporales</taxon>
        <taxon>Streptomycetaceae</taxon>
        <taxon>Streptomyces</taxon>
    </lineage>
</organism>
<protein>
    <submittedName>
        <fullName evidence="2">Adhesin</fullName>
    </submittedName>
</protein>
<name>A0ABQ3F225_9ACTN</name>
<reference evidence="3" key="1">
    <citation type="journal article" date="2019" name="Int. J. Syst. Evol. Microbiol.">
        <title>The Global Catalogue of Microorganisms (GCM) 10K type strain sequencing project: providing services to taxonomists for standard genome sequencing and annotation.</title>
        <authorList>
            <consortium name="The Broad Institute Genomics Platform"/>
            <consortium name="The Broad Institute Genome Sequencing Center for Infectious Disease"/>
            <person name="Wu L."/>
            <person name="Ma J."/>
        </authorList>
    </citation>
    <scope>NUCLEOTIDE SEQUENCE [LARGE SCALE GENOMIC DNA]</scope>
    <source>
        <strain evidence="3">JCM 4738</strain>
    </source>
</reference>
<feature type="domain" description="A-factor biosynthesis hotdog" evidence="1">
    <location>
        <begin position="232"/>
        <end position="320"/>
    </location>
</feature>
<gene>
    <name evidence="2" type="ORF">GCM10010347_61550</name>
</gene>
<accession>A0ABQ3F225</accession>